<dbReference type="PROSITE" id="PS00678">
    <property type="entry name" value="WD_REPEATS_1"/>
    <property type="match status" value="1"/>
</dbReference>
<sequence>MQVNKLHTLLGHNDCIYALCEGSDPRYFYTGSGDGMVVEWDLDEPKDGKLIAKLDHSVYALAVDKQRNLLFVGHNFDGVHAIDLGDNKELWSLKLTDQAIFDIKVFGNELYVGTGDGVLIVLDIEERSQKKHIKLSSKSIRVMSIASSKRHLALGLSDNSIKVLDLVNDFKPIANLTGHTNSVFALGYSPDEKFLISGSRDAHLKIWDTINYFLDEDIVAHMYAINYLYFSENGKYLATCSMDKSIKVWDFEERKLKKVLDKARNAGHGTSINKVFWSTYTGQLVAVSDDRSISIWQIETQIV</sequence>
<evidence type="ECO:0000313" key="5">
    <source>
        <dbReference type="EMBL" id="MDN3202665.1"/>
    </source>
</evidence>
<keyword evidence="1 3" id="KW-0853">WD repeat</keyword>
<feature type="repeat" description="WD" evidence="3">
    <location>
        <begin position="176"/>
        <end position="208"/>
    </location>
</feature>
<dbReference type="Pfam" id="PF00400">
    <property type="entry name" value="WD40"/>
    <property type="match status" value="4"/>
</dbReference>
<dbReference type="InterPro" id="IPR002372">
    <property type="entry name" value="PQQ_rpt_dom"/>
</dbReference>
<evidence type="ECO:0000259" key="4">
    <source>
        <dbReference type="Pfam" id="PF13360"/>
    </source>
</evidence>
<dbReference type="PANTHER" id="PTHR19848:SF8">
    <property type="entry name" value="F-BOX AND WD REPEAT DOMAIN CONTAINING 7"/>
    <property type="match status" value="1"/>
</dbReference>
<dbReference type="Pfam" id="PF13360">
    <property type="entry name" value="PQQ_2"/>
    <property type="match status" value="1"/>
</dbReference>
<dbReference type="InterPro" id="IPR015943">
    <property type="entry name" value="WD40/YVTN_repeat-like_dom_sf"/>
</dbReference>
<dbReference type="Proteomes" id="UP001171916">
    <property type="component" value="Unassembled WGS sequence"/>
</dbReference>
<gene>
    <name evidence="5" type="ORF">QVH07_00835</name>
</gene>
<dbReference type="Gene3D" id="2.130.10.10">
    <property type="entry name" value="YVTN repeat-like/Quinoprotein amine dehydrogenase"/>
    <property type="match status" value="3"/>
</dbReference>
<evidence type="ECO:0000256" key="1">
    <source>
        <dbReference type="ARBA" id="ARBA00022574"/>
    </source>
</evidence>
<name>A0ABT7Y877_9BACT</name>
<dbReference type="RefSeq" id="WP_289998216.1">
    <property type="nucleotide sequence ID" value="NZ_JAUEPH010000001.1"/>
</dbReference>
<dbReference type="InterPro" id="IPR001680">
    <property type="entry name" value="WD40_rpt"/>
</dbReference>
<proteinExistence type="predicted"/>
<keyword evidence="6" id="KW-1185">Reference proteome</keyword>
<evidence type="ECO:0000256" key="2">
    <source>
        <dbReference type="ARBA" id="ARBA00022737"/>
    </source>
</evidence>
<reference evidence="5" key="1">
    <citation type="submission" date="2023-06" db="EMBL/GenBank/DDBJ databases">
        <title>Robiginitalea aurantiacus sp. nov. and Algoriphagus sediminis sp. nov., isolated from coastal sediment.</title>
        <authorList>
            <person name="Zhou Z.Y."/>
            <person name="An J."/>
            <person name="Jia Y.W."/>
            <person name="Du Z.J."/>
        </authorList>
    </citation>
    <scope>NUCLEOTIDE SEQUENCE</scope>
    <source>
        <strain evidence="5">C2-7</strain>
    </source>
</reference>
<feature type="repeat" description="WD" evidence="3">
    <location>
        <begin position="218"/>
        <end position="259"/>
    </location>
</feature>
<dbReference type="SUPFAM" id="SSF50978">
    <property type="entry name" value="WD40 repeat-like"/>
    <property type="match status" value="1"/>
</dbReference>
<dbReference type="CDD" id="cd00200">
    <property type="entry name" value="WD40"/>
    <property type="match status" value="1"/>
</dbReference>
<evidence type="ECO:0000256" key="3">
    <source>
        <dbReference type="PROSITE-ProRule" id="PRU00221"/>
    </source>
</evidence>
<dbReference type="PROSITE" id="PS50294">
    <property type="entry name" value="WD_REPEATS_REGION"/>
    <property type="match status" value="3"/>
</dbReference>
<dbReference type="EMBL" id="JAUEPH010000001">
    <property type="protein sequence ID" value="MDN3202665.1"/>
    <property type="molecule type" value="Genomic_DNA"/>
</dbReference>
<feature type="repeat" description="WD" evidence="3">
    <location>
        <begin position="265"/>
        <end position="303"/>
    </location>
</feature>
<dbReference type="InterPro" id="IPR036322">
    <property type="entry name" value="WD40_repeat_dom_sf"/>
</dbReference>
<accession>A0ABT7Y877</accession>
<comment type="caution">
    <text evidence="5">The sequence shown here is derived from an EMBL/GenBank/DDBJ whole genome shotgun (WGS) entry which is preliminary data.</text>
</comment>
<keyword evidence="2" id="KW-0677">Repeat</keyword>
<dbReference type="SMART" id="SM00320">
    <property type="entry name" value="WD40"/>
    <property type="match status" value="7"/>
</dbReference>
<feature type="domain" description="Pyrrolo-quinoline quinone repeat" evidence="4">
    <location>
        <begin position="52"/>
        <end position="137"/>
    </location>
</feature>
<organism evidence="5 6">
    <name type="scientific">Algoriphagus sediminis</name>
    <dbReference type="NCBI Taxonomy" id="3057113"/>
    <lineage>
        <taxon>Bacteria</taxon>
        <taxon>Pseudomonadati</taxon>
        <taxon>Bacteroidota</taxon>
        <taxon>Cytophagia</taxon>
        <taxon>Cytophagales</taxon>
        <taxon>Cyclobacteriaceae</taxon>
        <taxon>Algoriphagus</taxon>
    </lineage>
</organism>
<dbReference type="PROSITE" id="PS50082">
    <property type="entry name" value="WD_REPEATS_2"/>
    <property type="match status" value="4"/>
</dbReference>
<dbReference type="PRINTS" id="PR00320">
    <property type="entry name" value="GPROTEINBRPT"/>
</dbReference>
<dbReference type="InterPro" id="IPR019775">
    <property type="entry name" value="WD40_repeat_CS"/>
</dbReference>
<feature type="repeat" description="WD" evidence="3">
    <location>
        <begin position="9"/>
        <end position="43"/>
    </location>
</feature>
<dbReference type="InterPro" id="IPR020472">
    <property type="entry name" value="WD40_PAC1"/>
</dbReference>
<dbReference type="PANTHER" id="PTHR19848">
    <property type="entry name" value="WD40 REPEAT PROTEIN"/>
    <property type="match status" value="1"/>
</dbReference>
<protein>
    <submittedName>
        <fullName evidence="5">WD40 repeat domain-containing protein</fullName>
    </submittedName>
</protein>
<evidence type="ECO:0000313" key="6">
    <source>
        <dbReference type="Proteomes" id="UP001171916"/>
    </source>
</evidence>